<proteinExistence type="predicted"/>
<sequence>MYNCISFLLINFPQRIGFLSVCGGIISMCANTVDYEVCFFSSARVAEDPFTFERSFLCSGFLSAKNRKIIGCYS</sequence>
<name>A0A974HW63_XENLA</name>
<accession>A0A974HW63</accession>
<gene>
    <name evidence="1" type="ORF">XELAEV_18015684mg</name>
</gene>
<protein>
    <submittedName>
        <fullName evidence="1">Uncharacterized protein</fullName>
    </submittedName>
</protein>
<evidence type="ECO:0000313" key="1">
    <source>
        <dbReference type="EMBL" id="OCT92627.1"/>
    </source>
</evidence>
<dbReference type="AlphaFoldDB" id="A0A974HW63"/>
<organism evidence="1 2">
    <name type="scientific">Xenopus laevis</name>
    <name type="common">African clawed frog</name>
    <dbReference type="NCBI Taxonomy" id="8355"/>
    <lineage>
        <taxon>Eukaryota</taxon>
        <taxon>Metazoa</taxon>
        <taxon>Chordata</taxon>
        <taxon>Craniata</taxon>
        <taxon>Vertebrata</taxon>
        <taxon>Euteleostomi</taxon>
        <taxon>Amphibia</taxon>
        <taxon>Batrachia</taxon>
        <taxon>Anura</taxon>
        <taxon>Pipoidea</taxon>
        <taxon>Pipidae</taxon>
        <taxon>Xenopodinae</taxon>
        <taxon>Xenopus</taxon>
        <taxon>Xenopus</taxon>
    </lineage>
</organism>
<reference evidence="2" key="1">
    <citation type="journal article" date="2016" name="Nature">
        <title>Genome evolution in the allotetraploid frog Xenopus laevis.</title>
        <authorList>
            <person name="Session A.M."/>
            <person name="Uno Y."/>
            <person name="Kwon T."/>
            <person name="Chapman J.A."/>
            <person name="Toyoda A."/>
            <person name="Takahashi S."/>
            <person name="Fukui A."/>
            <person name="Hikosaka A."/>
            <person name="Suzuki A."/>
            <person name="Kondo M."/>
            <person name="van Heeringen S.J."/>
            <person name="Quigley I."/>
            <person name="Heinz S."/>
            <person name="Ogino H."/>
            <person name="Ochi H."/>
            <person name="Hellsten U."/>
            <person name="Lyons J.B."/>
            <person name="Simakov O."/>
            <person name="Putnam N."/>
            <person name="Stites J."/>
            <person name="Kuroki Y."/>
            <person name="Tanaka T."/>
            <person name="Michiue T."/>
            <person name="Watanabe M."/>
            <person name="Bogdanovic O."/>
            <person name="Lister R."/>
            <person name="Georgiou G."/>
            <person name="Paranjpe S.S."/>
            <person name="van Kruijsbergen I."/>
            <person name="Shu S."/>
            <person name="Carlson J."/>
            <person name="Kinoshita T."/>
            <person name="Ohta Y."/>
            <person name="Mawaribuchi S."/>
            <person name="Jenkins J."/>
            <person name="Grimwood J."/>
            <person name="Schmutz J."/>
            <person name="Mitros T."/>
            <person name="Mozaffari S.V."/>
            <person name="Suzuki Y."/>
            <person name="Haramoto Y."/>
            <person name="Yamamoto T.S."/>
            <person name="Takagi C."/>
            <person name="Heald R."/>
            <person name="Miller K."/>
            <person name="Haudenschild C."/>
            <person name="Kitzman J."/>
            <person name="Nakayama T."/>
            <person name="Izutsu Y."/>
            <person name="Robert J."/>
            <person name="Fortriede J."/>
            <person name="Burns K."/>
            <person name="Lotay V."/>
            <person name="Karimi K."/>
            <person name="Yasuoka Y."/>
            <person name="Dichmann D.S."/>
            <person name="Flajnik M.F."/>
            <person name="Houston D.W."/>
            <person name="Shendure J."/>
            <person name="DuPasquier L."/>
            <person name="Vize P.D."/>
            <person name="Zorn A.M."/>
            <person name="Ito M."/>
            <person name="Marcotte E.M."/>
            <person name="Wallingford J.B."/>
            <person name="Ito Y."/>
            <person name="Asashima M."/>
            <person name="Ueno N."/>
            <person name="Matsuda Y."/>
            <person name="Veenstra G.J."/>
            <person name="Fujiyama A."/>
            <person name="Harland R.M."/>
            <person name="Taira M."/>
            <person name="Rokhsar D.S."/>
        </authorList>
    </citation>
    <scope>NUCLEOTIDE SEQUENCE [LARGE SCALE GENOMIC DNA]</scope>
    <source>
        <strain evidence="2">J</strain>
    </source>
</reference>
<evidence type="ECO:0000313" key="2">
    <source>
        <dbReference type="Proteomes" id="UP000694892"/>
    </source>
</evidence>
<dbReference type="Proteomes" id="UP000694892">
    <property type="component" value="Chromosome 2S"/>
</dbReference>
<dbReference type="EMBL" id="CM004469">
    <property type="protein sequence ID" value="OCT92627.1"/>
    <property type="molecule type" value="Genomic_DNA"/>
</dbReference>